<dbReference type="Pfam" id="PF00582">
    <property type="entry name" value="Usp"/>
    <property type="match status" value="2"/>
</dbReference>
<name>A0A9X3EFC7_9GAMM</name>
<dbReference type="PRINTS" id="PR01438">
    <property type="entry name" value="UNVRSLSTRESS"/>
</dbReference>
<dbReference type="RefSeq" id="WP_283174792.1">
    <property type="nucleotide sequence ID" value="NZ_JAPNOA010000056.1"/>
</dbReference>
<keyword evidence="3" id="KW-0963">Cytoplasm</keyword>
<comment type="function">
    <text evidence="4">Required for resistance to DNA-damaging agents.</text>
</comment>
<evidence type="ECO:0000259" key="5">
    <source>
        <dbReference type="Pfam" id="PF00582"/>
    </source>
</evidence>
<dbReference type="PANTHER" id="PTHR47892:SF1">
    <property type="entry name" value="UNIVERSAL STRESS PROTEIN E"/>
    <property type="match status" value="1"/>
</dbReference>
<dbReference type="Gene3D" id="3.40.50.12370">
    <property type="match status" value="1"/>
</dbReference>
<dbReference type="SUPFAM" id="SSF52402">
    <property type="entry name" value="Adenine nucleotide alpha hydrolases-like"/>
    <property type="match status" value="2"/>
</dbReference>
<reference evidence="6" key="1">
    <citation type="submission" date="2022-11" db="EMBL/GenBank/DDBJ databases">
        <title>Parathalassolutuus dongxingensis gen. nov., sp. nov., a novel member of family Oceanospirillaceae isolated from a coastal shrimp pond in Guangxi, China.</title>
        <authorList>
            <person name="Chen H."/>
        </authorList>
    </citation>
    <scope>NUCLEOTIDE SEQUENCE</scope>
    <source>
        <strain evidence="6">G-43</strain>
    </source>
</reference>
<dbReference type="EMBL" id="JAPNOA010000056">
    <property type="protein sequence ID" value="MCY0966588.1"/>
    <property type="molecule type" value="Genomic_DNA"/>
</dbReference>
<evidence type="ECO:0000256" key="3">
    <source>
        <dbReference type="ARBA" id="ARBA00022490"/>
    </source>
</evidence>
<evidence type="ECO:0000313" key="6">
    <source>
        <dbReference type="EMBL" id="MCY0966588.1"/>
    </source>
</evidence>
<accession>A0A9X3EFC7</accession>
<dbReference type="NCBIfam" id="NF008380">
    <property type="entry name" value="PRK11175.1"/>
    <property type="match status" value="1"/>
</dbReference>
<organism evidence="6 7">
    <name type="scientific">Parathalassolituus penaei</name>
    <dbReference type="NCBI Taxonomy" id="2997323"/>
    <lineage>
        <taxon>Bacteria</taxon>
        <taxon>Pseudomonadati</taxon>
        <taxon>Pseudomonadota</taxon>
        <taxon>Gammaproteobacteria</taxon>
        <taxon>Oceanospirillales</taxon>
        <taxon>Oceanospirillaceae</taxon>
        <taxon>Parathalassolituus</taxon>
    </lineage>
</organism>
<protein>
    <submittedName>
        <fullName evidence="6">Universal stress protein UspE</fullName>
    </submittedName>
</protein>
<evidence type="ECO:0000256" key="2">
    <source>
        <dbReference type="ARBA" id="ARBA00008791"/>
    </source>
</evidence>
<comment type="caution">
    <text evidence="6">The sequence shown here is derived from an EMBL/GenBank/DDBJ whole genome shotgun (WGS) entry which is preliminary data.</text>
</comment>
<sequence>MLDINHILVVLDSEHPEQIALDKALWLAGRVDADITLLTAVYEPYAGENASLDEETRVRIRDARTDATQRWVDSFLPELESRGLRGRSEVHWQKHLHNAVIESMRHTDFDLVIKGTAPHSLMDRIFTHTDWNLMRHCPAPVMLVKSPQPWQHNRVLASVDATSNDEGHRTINDNILQYAEHLADHFETDLHLVNAYPQIAIAFAMVPEVSAPDDIQKYITEQHELACEQLARRYNIAEDHIHIAEGETLDVVTQVAKETAADLLVVGSVGRTGIAGVLIGNTAEQLVDKVPCDILVIKPQDGVPAAADAE</sequence>
<feature type="domain" description="UspA" evidence="5">
    <location>
        <begin position="174"/>
        <end position="298"/>
    </location>
</feature>
<evidence type="ECO:0000256" key="1">
    <source>
        <dbReference type="ARBA" id="ARBA00004496"/>
    </source>
</evidence>
<dbReference type="GO" id="GO:0005737">
    <property type="term" value="C:cytoplasm"/>
    <property type="evidence" value="ECO:0007669"/>
    <property type="project" value="UniProtKB-SubCell"/>
</dbReference>
<proteinExistence type="inferred from homology"/>
<feature type="domain" description="UspA" evidence="5">
    <location>
        <begin position="5"/>
        <end position="145"/>
    </location>
</feature>
<comment type="similarity">
    <text evidence="2">Belongs to the universal stress protein A family.</text>
</comment>
<comment type="subcellular location">
    <subcellularLocation>
        <location evidence="1">Cytoplasm</location>
    </subcellularLocation>
</comment>
<dbReference type="PANTHER" id="PTHR47892">
    <property type="entry name" value="UNIVERSAL STRESS PROTEIN E"/>
    <property type="match status" value="1"/>
</dbReference>
<gene>
    <name evidence="6" type="primary">uspE</name>
    <name evidence="6" type="ORF">OUO13_15480</name>
</gene>
<dbReference type="InterPro" id="IPR006015">
    <property type="entry name" value="Universal_stress_UspA"/>
</dbReference>
<dbReference type="AlphaFoldDB" id="A0A9X3EFC7"/>
<dbReference type="InterPro" id="IPR006016">
    <property type="entry name" value="UspA"/>
</dbReference>
<keyword evidence="7" id="KW-1185">Reference proteome</keyword>
<dbReference type="Proteomes" id="UP001150830">
    <property type="component" value="Unassembled WGS sequence"/>
</dbReference>
<evidence type="ECO:0000256" key="4">
    <source>
        <dbReference type="ARBA" id="ARBA00037131"/>
    </source>
</evidence>
<evidence type="ECO:0000313" key="7">
    <source>
        <dbReference type="Proteomes" id="UP001150830"/>
    </source>
</evidence>